<dbReference type="RefSeq" id="WP_022611740.1">
    <property type="nucleotide sequence ID" value="NZ_LK391965.1"/>
</dbReference>
<name>A0AAV2VPT9_9VIBR</name>
<dbReference type="AlphaFoldDB" id="A0AAV2VPT9"/>
<evidence type="ECO:0000256" key="1">
    <source>
        <dbReference type="SAM" id="MobiDB-lite"/>
    </source>
</evidence>
<evidence type="ECO:0000313" key="2">
    <source>
        <dbReference type="EMBL" id="CCO46682.1"/>
    </source>
</evidence>
<accession>A0AAV2VPT9</accession>
<dbReference type="Proteomes" id="UP000018211">
    <property type="component" value="Unassembled WGS sequence"/>
</dbReference>
<feature type="region of interest" description="Disordered" evidence="1">
    <location>
        <begin position="23"/>
        <end position="55"/>
    </location>
</feature>
<gene>
    <name evidence="2" type="ORF">VIBNISOn1_1840065</name>
</gene>
<reference evidence="2 3" key="1">
    <citation type="journal article" date="2013" name="ISME J.">
        <title>Comparative genomics of pathogenic lineages of Vibrio nigripulchritudo identifies virulence-associated traits.</title>
        <authorList>
            <person name="Goudenege D."/>
            <person name="Labreuche Y."/>
            <person name="Krin E."/>
            <person name="Ansquer D."/>
            <person name="Mangenot S."/>
            <person name="Calteau A."/>
            <person name="Medigue C."/>
            <person name="Mazel D."/>
            <person name="Polz M.F."/>
            <person name="Le Roux F."/>
        </authorList>
    </citation>
    <scope>NUCLEOTIDE SEQUENCE [LARGE SCALE GENOMIC DNA]</scope>
    <source>
        <strain evidence="2 3">SOn1</strain>
    </source>
</reference>
<dbReference type="EMBL" id="CAOF01000095">
    <property type="protein sequence ID" value="CCO46682.1"/>
    <property type="molecule type" value="Genomic_DNA"/>
</dbReference>
<organism evidence="2 3">
    <name type="scientific">Vibrio nigripulchritudo SOn1</name>
    <dbReference type="NCBI Taxonomy" id="1238450"/>
    <lineage>
        <taxon>Bacteria</taxon>
        <taxon>Pseudomonadati</taxon>
        <taxon>Pseudomonadota</taxon>
        <taxon>Gammaproteobacteria</taxon>
        <taxon>Vibrionales</taxon>
        <taxon>Vibrionaceae</taxon>
        <taxon>Vibrio</taxon>
    </lineage>
</organism>
<evidence type="ECO:0000313" key="3">
    <source>
        <dbReference type="Proteomes" id="UP000018211"/>
    </source>
</evidence>
<comment type="caution">
    <text evidence="2">The sequence shown here is derived from an EMBL/GenBank/DDBJ whole genome shotgun (WGS) entry which is preliminary data.</text>
</comment>
<sequence>MTEAQLEKLAKAGNVLAGQALRDYKQAKAPKRTNGKPLKTVPAKRKGNKGPSGLESSFAMQVKAAGLPMPQWGKDELMFHPKRRWRFDFAWEEHKVAVEIEGGTYSHGKKRIDSGTGEAVTQKSRHLTPTGFYEDCVKYGEAAILGWCVLRVDAKMVKDGSALEMLERAIKERVSG</sequence>
<protein>
    <recommendedName>
        <fullName evidence="4">DUF559 domain-containing protein</fullName>
    </recommendedName>
</protein>
<proteinExistence type="predicted"/>
<evidence type="ECO:0008006" key="4">
    <source>
        <dbReference type="Google" id="ProtNLM"/>
    </source>
</evidence>